<evidence type="ECO:0008006" key="3">
    <source>
        <dbReference type="Google" id="ProtNLM"/>
    </source>
</evidence>
<keyword evidence="2" id="KW-1185">Reference proteome</keyword>
<evidence type="ECO:0000313" key="1">
    <source>
        <dbReference type="EMBL" id="GAA0175501.1"/>
    </source>
</evidence>
<organism evidence="1 2">
    <name type="scientific">Lithospermum erythrorhizon</name>
    <name type="common">Purple gromwell</name>
    <name type="synonym">Lithospermum officinale var. erythrorhizon</name>
    <dbReference type="NCBI Taxonomy" id="34254"/>
    <lineage>
        <taxon>Eukaryota</taxon>
        <taxon>Viridiplantae</taxon>
        <taxon>Streptophyta</taxon>
        <taxon>Embryophyta</taxon>
        <taxon>Tracheophyta</taxon>
        <taxon>Spermatophyta</taxon>
        <taxon>Magnoliopsida</taxon>
        <taxon>eudicotyledons</taxon>
        <taxon>Gunneridae</taxon>
        <taxon>Pentapetalae</taxon>
        <taxon>asterids</taxon>
        <taxon>lamiids</taxon>
        <taxon>Boraginales</taxon>
        <taxon>Boraginaceae</taxon>
        <taxon>Boraginoideae</taxon>
        <taxon>Lithospermeae</taxon>
        <taxon>Lithospermum</taxon>
    </lineage>
</organism>
<accession>A0AAV3RJT1</accession>
<reference evidence="1 2" key="1">
    <citation type="submission" date="2024-01" db="EMBL/GenBank/DDBJ databases">
        <title>The complete chloroplast genome sequence of Lithospermum erythrorhizon: insights into the phylogenetic relationship among Boraginaceae species and the maternal lineages of purple gromwells.</title>
        <authorList>
            <person name="Okada T."/>
            <person name="Watanabe K."/>
        </authorList>
    </citation>
    <scope>NUCLEOTIDE SEQUENCE [LARGE SCALE GENOMIC DNA]</scope>
</reference>
<proteinExistence type="predicted"/>
<dbReference type="Proteomes" id="UP001454036">
    <property type="component" value="Unassembled WGS sequence"/>
</dbReference>
<sequence length="310" mass="36164">MSNEKFVRNIIKTLPKRFAHKVTAIEEAQDLTTMRVDELMENLTTFEMTFDEGESRKKKGLPLKATIEEEYNENLAETIHMLAKKFNKTLRSYYTTLTDKEFDEEEPPEEKVNNFVAYTCHIFVEDKDVNQNIADTLTTDDNVDDGEPTPKELIDNYQLLFIKWSKLTKTFTTSEIERGWLLKVNNKLNKLVDEQKDKILELEGKVKALHKGIKMMNSSTDVLEEILTKEKDCSDNSEIGFPEGDIDKKVKQKVVDNLVLLTHDSRHNQRSRTRCIWWCHYLGTKDTLHHITTNYIRKKRASIHLTSFNG</sequence>
<evidence type="ECO:0000313" key="2">
    <source>
        <dbReference type="Proteomes" id="UP001454036"/>
    </source>
</evidence>
<dbReference type="AlphaFoldDB" id="A0AAV3RJT1"/>
<name>A0AAV3RJT1_LITER</name>
<protein>
    <recommendedName>
        <fullName evidence="3">Gag-pol polyprotein</fullName>
    </recommendedName>
</protein>
<dbReference type="EMBL" id="BAABME010027392">
    <property type="protein sequence ID" value="GAA0175501.1"/>
    <property type="molecule type" value="Genomic_DNA"/>
</dbReference>
<gene>
    <name evidence="1" type="ORF">LIER_41926</name>
</gene>
<comment type="caution">
    <text evidence="1">The sequence shown here is derived from an EMBL/GenBank/DDBJ whole genome shotgun (WGS) entry which is preliminary data.</text>
</comment>